<sequence length="112" mass="13375">MTDINTHHCTHSFLRMRIDIHYNTILVSIGKDMTSNRRQSTTFSDEEDINLLTETSARKQKYKLQHMKKKFLFPRMLSEVFHRNSRIMLLQVKHHVHDDEEDYSISGELNVD</sequence>
<accession>A0A816JPQ3</accession>
<evidence type="ECO:0000313" key="1">
    <source>
        <dbReference type="EMBL" id="CAF1855058.1"/>
    </source>
</evidence>
<gene>
    <name evidence="1" type="ORF">DARMORV10_C04P40130.1</name>
</gene>
<protein>
    <submittedName>
        <fullName evidence="1">(rape) hypothetical protein</fullName>
    </submittedName>
</protein>
<dbReference type="Proteomes" id="UP001295469">
    <property type="component" value="Chromosome C04"/>
</dbReference>
<name>A0A816JPQ3_BRANA</name>
<dbReference type="EMBL" id="HG994368">
    <property type="protein sequence ID" value="CAF1855058.1"/>
    <property type="molecule type" value="Genomic_DNA"/>
</dbReference>
<organism evidence="1">
    <name type="scientific">Brassica napus</name>
    <name type="common">Rape</name>
    <dbReference type="NCBI Taxonomy" id="3708"/>
    <lineage>
        <taxon>Eukaryota</taxon>
        <taxon>Viridiplantae</taxon>
        <taxon>Streptophyta</taxon>
        <taxon>Embryophyta</taxon>
        <taxon>Tracheophyta</taxon>
        <taxon>Spermatophyta</taxon>
        <taxon>Magnoliopsida</taxon>
        <taxon>eudicotyledons</taxon>
        <taxon>Gunneridae</taxon>
        <taxon>Pentapetalae</taxon>
        <taxon>rosids</taxon>
        <taxon>malvids</taxon>
        <taxon>Brassicales</taxon>
        <taxon>Brassicaceae</taxon>
        <taxon>Brassiceae</taxon>
        <taxon>Brassica</taxon>
    </lineage>
</organism>
<dbReference type="AlphaFoldDB" id="A0A816JPQ3"/>
<proteinExistence type="predicted"/>
<reference evidence="1" key="1">
    <citation type="submission" date="2021-01" db="EMBL/GenBank/DDBJ databases">
        <authorList>
            <consortium name="Genoscope - CEA"/>
            <person name="William W."/>
        </authorList>
    </citation>
    <scope>NUCLEOTIDE SEQUENCE</scope>
</reference>